<protein>
    <submittedName>
        <fullName evidence="2">DUF368 domain-containing protein</fullName>
    </submittedName>
</protein>
<keyword evidence="3" id="KW-1185">Reference proteome</keyword>
<feature type="transmembrane region" description="Helical" evidence="1">
    <location>
        <begin position="314"/>
        <end position="334"/>
    </location>
</feature>
<name>A0A3S0KF21_9DEIO</name>
<feature type="transmembrane region" description="Helical" evidence="1">
    <location>
        <begin position="72"/>
        <end position="95"/>
    </location>
</feature>
<evidence type="ECO:0000256" key="1">
    <source>
        <dbReference type="SAM" id="Phobius"/>
    </source>
</evidence>
<feature type="transmembrane region" description="Helical" evidence="1">
    <location>
        <begin position="101"/>
        <end position="118"/>
    </location>
</feature>
<dbReference type="AlphaFoldDB" id="A0A3S0KF21"/>
<proteinExistence type="predicted"/>
<dbReference type="InterPro" id="IPR007163">
    <property type="entry name" value="VCA0040-like"/>
</dbReference>
<dbReference type="Proteomes" id="UP000277766">
    <property type="component" value="Unassembled WGS sequence"/>
</dbReference>
<dbReference type="PANTHER" id="PTHR37308:SF1">
    <property type="entry name" value="POLYPRENYL-PHOSPHATE TRANSPORTER"/>
    <property type="match status" value="1"/>
</dbReference>
<keyword evidence="1" id="KW-1133">Transmembrane helix</keyword>
<keyword evidence="1" id="KW-0812">Transmembrane</keyword>
<evidence type="ECO:0000313" key="3">
    <source>
        <dbReference type="Proteomes" id="UP000277766"/>
    </source>
</evidence>
<accession>A0A3S0KF21</accession>
<dbReference type="EMBL" id="RXPE01000005">
    <property type="protein sequence ID" value="RTR29089.1"/>
    <property type="molecule type" value="Genomic_DNA"/>
</dbReference>
<keyword evidence="1" id="KW-0472">Membrane</keyword>
<organism evidence="2 3">
    <name type="scientific">Deinococcus radiophilus</name>
    <dbReference type="NCBI Taxonomy" id="32062"/>
    <lineage>
        <taxon>Bacteria</taxon>
        <taxon>Thermotogati</taxon>
        <taxon>Deinococcota</taxon>
        <taxon>Deinococci</taxon>
        <taxon>Deinococcales</taxon>
        <taxon>Deinococcaceae</taxon>
        <taxon>Deinococcus</taxon>
    </lineage>
</organism>
<feature type="transmembrane region" description="Helical" evidence="1">
    <location>
        <begin position="178"/>
        <end position="195"/>
    </location>
</feature>
<evidence type="ECO:0000313" key="2">
    <source>
        <dbReference type="EMBL" id="RTR29089.1"/>
    </source>
</evidence>
<comment type="caution">
    <text evidence="2">The sequence shown here is derived from an EMBL/GenBank/DDBJ whole genome shotgun (WGS) entry which is preliminary data.</text>
</comment>
<feature type="transmembrane region" description="Helical" evidence="1">
    <location>
        <begin position="125"/>
        <end position="145"/>
    </location>
</feature>
<feature type="transmembrane region" description="Helical" evidence="1">
    <location>
        <begin position="201"/>
        <end position="223"/>
    </location>
</feature>
<dbReference type="OrthoDB" id="9793746at2"/>
<sequence length="349" mass="36765">MGQKAALPLGSVLLRGMAMGAADVVPGVSGGTIAFIAGIYDRLVGAISAVPEALVELGRGGLAAAWRRLDGTFLLTLAAGILISIFSLAQVITYLMHWHPVPLWSFFFGLIVASTVYVGREVKRWDAGAVLGLIAGTALVFWLSVQPPFSPQASLPFLFFAGALASCAMILPGISGSFILLLIGAYAPVLAAVSGRDLLTVAVVGTGAVLGLVLFSRLLHYLLERHRNPLMGVLTGFLVGSLWKIWPWKADPVVYHKELGPQPLAELTGGAYGSLAPYLQSLNPEQAESLKAYLQTNVMPATYERLNQATSGDVMQAVLAALLGFGLIFGIEAISARLAARSMSLPPQG</sequence>
<dbReference type="PANTHER" id="PTHR37308">
    <property type="entry name" value="INTEGRAL MEMBRANE PROTEIN"/>
    <property type="match status" value="1"/>
</dbReference>
<dbReference type="Pfam" id="PF04018">
    <property type="entry name" value="VCA0040-like"/>
    <property type="match status" value="1"/>
</dbReference>
<reference evidence="2 3" key="1">
    <citation type="submission" date="2018-12" db="EMBL/GenBank/DDBJ databases">
        <title>Deinococcus radiophilus ATCC 27603 genome sequencing and assembly.</title>
        <authorList>
            <person name="Maclea K.S."/>
            <person name="Maynard C.R."/>
        </authorList>
    </citation>
    <scope>NUCLEOTIDE SEQUENCE [LARGE SCALE GENOMIC DNA]</scope>
    <source>
        <strain evidence="2 3">ATCC 27603</strain>
    </source>
</reference>
<gene>
    <name evidence="2" type="ORF">EJ104_03685</name>
</gene>
<feature type="transmembrane region" description="Helical" evidence="1">
    <location>
        <begin position="230"/>
        <end position="246"/>
    </location>
</feature>